<evidence type="ECO:0000313" key="3">
    <source>
        <dbReference type="Proteomes" id="UP000308038"/>
    </source>
</evidence>
<feature type="domain" description="VOC" evidence="1">
    <location>
        <begin position="5"/>
        <end position="128"/>
    </location>
</feature>
<gene>
    <name evidence="2" type="ORF">E5988_14405</name>
</gene>
<keyword evidence="3" id="KW-1185">Reference proteome</keyword>
<proteinExistence type="predicted"/>
<dbReference type="InterPro" id="IPR029068">
    <property type="entry name" value="Glyas_Bleomycin-R_OHBP_Dase"/>
</dbReference>
<dbReference type="EMBL" id="SSTI01000011">
    <property type="protein sequence ID" value="THG38496.1"/>
    <property type="molecule type" value="Genomic_DNA"/>
</dbReference>
<evidence type="ECO:0000259" key="1">
    <source>
        <dbReference type="PROSITE" id="PS51819"/>
    </source>
</evidence>
<dbReference type="InterPro" id="IPR041581">
    <property type="entry name" value="Glyoxalase_6"/>
</dbReference>
<protein>
    <submittedName>
        <fullName evidence="2">VOC family protein</fullName>
    </submittedName>
</protein>
<accession>A0ABY2QH02</accession>
<dbReference type="Pfam" id="PF18029">
    <property type="entry name" value="Glyoxalase_6"/>
    <property type="match status" value="1"/>
</dbReference>
<comment type="caution">
    <text evidence="2">The sequence shown here is derived from an EMBL/GenBank/DDBJ whole genome shotgun (WGS) entry which is preliminary data.</text>
</comment>
<sequence>MPAPARLIVNLDVPDLARAEAFYCRALGLRVGRRIGAGAVELLGLEAPLYLLEQADGSVASDASPARRDYRRHWTPVHFDIAVDDLDTARAAAIAAGAVDETGVRAAPYGRIAGFADPFGHGFCLIEFNERGYDAIVTGEGAG</sequence>
<dbReference type="Gene3D" id="3.10.180.10">
    <property type="entry name" value="2,3-Dihydroxybiphenyl 1,2-Dioxygenase, domain 1"/>
    <property type="match status" value="1"/>
</dbReference>
<dbReference type="CDD" id="cd06587">
    <property type="entry name" value="VOC"/>
    <property type="match status" value="1"/>
</dbReference>
<evidence type="ECO:0000313" key="2">
    <source>
        <dbReference type="EMBL" id="THG38496.1"/>
    </source>
</evidence>
<dbReference type="InterPro" id="IPR037523">
    <property type="entry name" value="VOC_core"/>
</dbReference>
<dbReference type="PROSITE" id="PS51819">
    <property type="entry name" value="VOC"/>
    <property type="match status" value="1"/>
</dbReference>
<dbReference type="RefSeq" id="WP_046409745.1">
    <property type="nucleotide sequence ID" value="NZ_SSTI01000011.1"/>
</dbReference>
<dbReference type="Proteomes" id="UP000308038">
    <property type="component" value="Unassembled WGS sequence"/>
</dbReference>
<reference evidence="2 3" key="1">
    <citation type="submission" date="2019-04" db="EMBL/GenBank/DDBJ databases">
        <title>Microbes associate with the intestines of laboratory mice.</title>
        <authorList>
            <person name="Navarre W."/>
            <person name="Wong E."/>
            <person name="Huang K.C."/>
            <person name="Tropini C."/>
            <person name="Ng K."/>
            <person name="Yu B."/>
        </authorList>
    </citation>
    <scope>NUCLEOTIDE SEQUENCE [LARGE SCALE GENOMIC DNA]</scope>
    <source>
        <strain evidence="2 3">NM83_B4-11</strain>
    </source>
</reference>
<name>A0ABY2QH02_9SPHN</name>
<organism evidence="2 3">
    <name type="scientific">Sphingomonas olei</name>
    <dbReference type="NCBI Taxonomy" id="1886787"/>
    <lineage>
        <taxon>Bacteria</taxon>
        <taxon>Pseudomonadati</taxon>
        <taxon>Pseudomonadota</taxon>
        <taxon>Alphaproteobacteria</taxon>
        <taxon>Sphingomonadales</taxon>
        <taxon>Sphingomonadaceae</taxon>
        <taxon>Sphingomonas</taxon>
    </lineage>
</organism>
<dbReference type="SUPFAM" id="SSF54593">
    <property type="entry name" value="Glyoxalase/Bleomycin resistance protein/Dihydroxybiphenyl dioxygenase"/>
    <property type="match status" value="1"/>
</dbReference>